<dbReference type="GO" id="GO:0016747">
    <property type="term" value="F:acyltransferase activity, transferring groups other than amino-acyl groups"/>
    <property type="evidence" value="ECO:0007669"/>
    <property type="project" value="InterPro"/>
</dbReference>
<keyword evidence="3" id="KW-1185">Reference proteome</keyword>
<protein>
    <submittedName>
        <fullName evidence="2">GNAT family N-acetyltransferase</fullName>
    </submittedName>
</protein>
<dbReference type="InterPro" id="IPR016181">
    <property type="entry name" value="Acyl_CoA_acyltransferase"/>
</dbReference>
<gene>
    <name evidence="2" type="ORF">F8O03_11190</name>
</gene>
<sequence length="158" mass="17688">MITVRTFPELSAAELWGILHLRSSIFVVEQDCVYLDPDTADFAEGTQHAFIGDDPLYPHSYARLLPLGWPDEHLPTHLSRAIGRVVTAENSRGLGYSARIIRHLIEIADSEGVATALNGQAHLESWYARFGFERCGENFIEDDIPHVPMVKYTSSPHS</sequence>
<proteinExistence type="predicted"/>
<keyword evidence="2" id="KW-0808">Transferase</keyword>
<dbReference type="PROSITE" id="PS51186">
    <property type="entry name" value="GNAT"/>
    <property type="match status" value="1"/>
</dbReference>
<dbReference type="Proteomes" id="UP000490386">
    <property type="component" value="Unassembled WGS sequence"/>
</dbReference>
<comment type="caution">
    <text evidence="2">The sequence shown here is derived from an EMBL/GenBank/DDBJ whole genome shotgun (WGS) entry which is preliminary data.</text>
</comment>
<dbReference type="RefSeq" id="WP_104254482.1">
    <property type="nucleotide sequence ID" value="NZ_CANKVH010000013.1"/>
</dbReference>
<dbReference type="OrthoDB" id="9796171at2"/>
<evidence type="ECO:0000259" key="1">
    <source>
        <dbReference type="PROSITE" id="PS51186"/>
    </source>
</evidence>
<evidence type="ECO:0000313" key="2">
    <source>
        <dbReference type="EMBL" id="KAB1637756.1"/>
    </source>
</evidence>
<dbReference type="EMBL" id="WBJX01000003">
    <property type="protein sequence ID" value="KAB1637756.1"/>
    <property type="molecule type" value="Genomic_DNA"/>
</dbReference>
<evidence type="ECO:0000313" key="3">
    <source>
        <dbReference type="Proteomes" id="UP000490386"/>
    </source>
</evidence>
<dbReference type="InterPro" id="IPR000182">
    <property type="entry name" value="GNAT_dom"/>
</dbReference>
<accession>A0A7J5B2N5</accession>
<dbReference type="Pfam" id="PF13673">
    <property type="entry name" value="Acetyltransf_10"/>
    <property type="match status" value="1"/>
</dbReference>
<reference evidence="2 3" key="1">
    <citation type="submission" date="2019-09" db="EMBL/GenBank/DDBJ databases">
        <title>Phylogeny of genus Pseudoclavibacter and closely related genus.</title>
        <authorList>
            <person name="Li Y."/>
        </authorList>
    </citation>
    <scope>NUCLEOTIDE SEQUENCE [LARGE SCALE GENOMIC DNA]</scope>
    <source>
        <strain evidence="2 3">THG-MD12</strain>
    </source>
</reference>
<feature type="domain" description="N-acetyltransferase" evidence="1">
    <location>
        <begin position="2"/>
        <end position="154"/>
    </location>
</feature>
<name>A0A7J5B2N5_9MICO</name>
<dbReference type="AlphaFoldDB" id="A0A7J5B2N5"/>
<dbReference type="Gene3D" id="3.40.630.30">
    <property type="match status" value="1"/>
</dbReference>
<organism evidence="2 3">
    <name type="scientific">Pseudoclavibacter terrae</name>
    <dbReference type="NCBI Taxonomy" id="1530195"/>
    <lineage>
        <taxon>Bacteria</taxon>
        <taxon>Bacillati</taxon>
        <taxon>Actinomycetota</taxon>
        <taxon>Actinomycetes</taxon>
        <taxon>Micrococcales</taxon>
        <taxon>Microbacteriaceae</taxon>
        <taxon>Pseudoclavibacter</taxon>
    </lineage>
</organism>
<dbReference type="SUPFAM" id="SSF55729">
    <property type="entry name" value="Acyl-CoA N-acyltransferases (Nat)"/>
    <property type="match status" value="1"/>
</dbReference>